<dbReference type="Gene3D" id="3.40.1260.10">
    <property type="entry name" value="DsrEFH-like"/>
    <property type="match status" value="1"/>
</dbReference>
<dbReference type="RefSeq" id="WP_021286683.1">
    <property type="nucleotide sequence ID" value="NZ_AUPZ01000002.1"/>
</dbReference>
<dbReference type="eggNOG" id="COG1416">
    <property type="taxonomic scope" value="Bacteria"/>
</dbReference>
<dbReference type="EMBL" id="AUPZ01000002">
    <property type="protein sequence ID" value="EQB40603.1"/>
    <property type="molecule type" value="Genomic_DNA"/>
</dbReference>
<dbReference type="Proteomes" id="UP000015520">
    <property type="component" value="Unassembled WGS sequence"/>
</dbReference>
<dbReference type="STRING" id="1172190.M947_02010"/>
<name>T0L413_9BACT</name>
<dbReference type="PANTHER" id="PTHR37691">
    <property type="entry name" value="BLR3518 PROTEIN"/>
    <property type="match status" value="1"/>
</dbReference>
<dbReference type="PANTHER" id="PTHR37691:SF1">
    <property type="entry name" value="BLR3518 PROTEIN"/>
    <property type="match status" value="1"/>
</dbReference>
<proteinExistence type="predicted"/>
<gene>
    <name evidence="2" type="ORF">M947_02010</name>
</gene>
<reference evidence="2 3" key="1">
    <citation type="submission" date="2013-07" db="EMBL/GenBank/DDBJ databases">
        <title>Sulfurimonas hongkongensis AST-10 Genome Sequencing.</title>
        <authorList>
            <person name="Cai L."/>
            <person name="Zhang T."/>
        </authorList>
    </citation>
    <scope>NUCLEOTIDE SEQUENCE [LARGE SCALE GENOMIC DNA]</scope>
    <source>
        <strain evidence="2 3">AST-10</strain>
    </source>
</reference>
<dbReference type="PATRIC" id="fig|1172190.3.peg.392"/>
<dbReference type="SUPFAM" id="SSF75169">
    <property type="entry name" value="DsrEFH-like"/>
    <property type="match status" value="1"/>
</dbReference>
<keyword evidence="3" id="KW-1185">Reference proteome</keyword>
<accession>T0L413</accession>
<evidence type="ECO:0000256" key="1">
    <source>
        <dbReference type="SAM" id="SignalP"/>
    </source>
</evidence>
<dbReference type="AlphaFoldDB" id="T0L413"/>
<feature type="chain" id="PRO_5004567039" evidence="1">
    <location>
        <begin position="23"/>
        <end position="144"/>
    </location>
</feature>
<evidence type="ECO:0000313" key="2">
    <source>
        <dbReference type="EMBL" id="EQB40603.1"/>
    </source>
</evidence>
<feature type="signal peptide" evidence="1">
    <location>
        <begin position="1"/>
        <end position="22"/>
    </location>
</feature>
<dbReference type="Pfam" id="PF02635">
    <property type="entry name" value="DsrE"/>
    <property type="match status" value="1"/>
</dbReference>
<organism evidence="2 3">
    <name type="scientific">Sulfurimonas hongkongensis</name>
    <dbReference type="NCBI Taxonomy" id="1172190"/>
    <lineage>
        <taxon>Bacteria</taxon>
        <taxon>Pseudomonadati</taxon>
        <taxon>Campylobacterota</taxon>
        <taxon>Epsilonproteobacteria</taxon>
        <taxon>Campylobacterales</taxon>
        <taxon>Sulfurimonadaceae</taxon>
        <taxon>Sulfurimonas</taxon>
    </lineage>
</organism>
<dbReference type="InterPro" id="IPR027396">
    <property type="entry name" value="DsrEFH-like"/>
</dbReference>
<comment type="caution">
    <text evidence="2">The sequence shown here is derived from an EMBL/GenBank/DDBJ whole genome shotgun (WGS) entry which is preliminary data.</text>
</comment>
<dbReference type="OrthoDB" id="5794490at2"/>
<sequence length="144" mass="16073">MRRYFTLILLLCAILTAETKFAEPEPSFADPRQIVFSIKSADDAEIHHVLSSANNVLKFYGPDNVQMRIIAYYHGIKALQSVHKDIALRVRALMLLGVEFVACGNTMTTKNINKSELIDGSEIVTAGIVEIVERVKEGWVNIVP</sequence>
<evidence type="ECO:0000313" key="3">
    <source>
        <dbReference type="Proteomes" id="UP000015520"/>
    </source>
</evidence>
<protein>
    <submittedName>
        <fullName evidence="2">Uncharacterized protein</fullName>
    </submittedName>
</protein>
<keyword evidence="1" id="KW-0732">Signal</keyword>
<dbReference type="InterPro" id="IPR003787">
    <property type="entry name" value="Sulphur_relay_DsrE/F-like"/>
</dbReference>